<evidence type="ECO:0000256" key="2">
    <source>
        <dbReference type="ARBA" id="ARBA00022692"/>
    </source>
</evidence>
<dbReference type="InterPro" id="IPR005821">
    <property type="entry name" value="Ion_trans_dom"/>
</dbReference>
<dbReference type="AlphaFoldDB" id="A0A1V9ZQ55"/>
<gene>
    <name evidence="8" type="ORF">THRCLA_21758</name>
</gene>
<reference evidence="8 9" key="1">
    <citation type="journal article" date="2014" name="Genome Biol. Evol.">
        <title>The secreted proteins of Achlya hypogyna and Thraustotheca clavata identify the ancestral oomycete secretome and reveal gene acquisitions by horizontal gene transfer.</title>
        <authorList>
            <person name="Misner I."/>
            <person name="Blouin N."/>
            <person name="Leonard G."/>
            <person name="Richards T.A."/>
            <person name="Lane C.E."/>
        </authorList>
    </citation>
    <scope>NUCLEOTIDE SEQUENCE [LARGE SCALE GENOMIC DNA]</scope>
    <source>
        <strain evidence="8 9">ATCC 34112</strain>
    </source>
</reference>
<evidence type="ECO:0000256" key="1">
    <source>
        <dbReference type="ARBA" id="ARBA00004141"/>
    </source>
</evidence>
<feature type="transmembrane region" description="Helical" evidence="6">
    <location>
        <begin position="878"/>
        <end position="897"/>
    </location>
</feature>
<dbReference type="GO" id="GO:0005248">
    <property type="term" value="F:voltage-gated sodium channel activity"/>
    <property type="evidence" value="ECO:0007669"/>
    <property type="project" value="TreeGrafter"/>
</dbReference>
<keyword evidence="2 6" id="KW-0812">Transmembrane</keyword>
<dbReference type="Gene3D" id="1.20.120.350">
    <property type="entry name" value="Voltage-gated potassium channels. Chain C"/>
    <property type="match status" value="3"/>
</dbReference>
<dbReference type="InterPro" id="IPR027359">
    <property type="entry name" value="Volt_channel_dom_sf"/>
</dbReference>
<comment type="caution">
    <text evidence="8">The sequence shown here is derived from an EMBL/GenBank/DDBJ whole genome shotgun (WGS) entry which is preliminary data.</text>
</comment>
<feature type="domain" description="Ion transport" evidence="7">
    <location>
        <begin position="880"/>
        <end position="1052"/>
    </location>
</feature>
<keyword evidence="9" id="KW-1185">Reference proteome</keyword>
<dbReference type="GO" id="GO:0001518">
    <property type="term" value="C:voltage-gated sodium channel complex"/>
    <property type="evidence" value="ECO:0007669"/>
    <property type="project" value="TreeGrafter"/>
</dbReference>
<dbReference type="PANTHER" id="PTHR10037">
    <property type="entry name" value="VOLTAGE-GATED CATION CHANNEL CALCIUM AND SODIUM"/>
    <property type="match status" value="1"/>
</dbReference>
<name>A0A1V9ZQ55_9STRA</name>
<dbReference type="InterPro" id="IPR043203">
    <property type="entry name" value="VGCC_Ca_Na"/>
</dbReference>
<feature type="domain" description="Ion transport" evidence="7">
    <location>
        <begin position="563"/>
        <end position="789"/>
    </location>
</feature>
<feature type="transmembrane region" description="Helical" evidence="6">
    <location>
        <begin position="215"/>
        <end position="233"/>
    </location>
</feature>
<feature type="transmembrane region" description="Helical" evidence="6">
    <location>
        <begin position="176"/>
        <end position="194"/>
    </location>
</feature>
<feature type="transmembrane region" description="Helical" evidence="6">
    <location>
        <begin position="688"/>
        <end position="711"/>
    </location>
</feature>
<protein>
    <submittedName>
        <fullName evidence="8">Voltage-gated Ion Channel (VIC) Superfamily</fullName>
    </submittedName>
</protein>
<dbReference type="EMBL" id="JNBS01001759">
    <property type="protein sequence ID" value="OQS00081.1"/>
    <property type="molecule type" value="Genomic_DNA"/>
</dbReference>
<organism evidence="8 9">
    <name type="scientific">Thraustotheca clavata</name>
    <dbReference type="NCBI Taxonomy" id="74557"/>
    <lineage>
        <taxon>Eukaryota</taxon>
        <taxon>Sar</taxon>
        <taxon>Stramenopiles</taxon>
        <taxon>Oomycota</taxon>
        <taxon>Saprolegniomycetes</taxon>
        <taxon>Saprolegniales</taxon>
        <taxon>Achlyaceae</taxon>
        <taxon>Thraustotheca</taxon>
    </lineage>
</organism>
<feature type="transmembrane region" description="Helical" evidence="6">
    <location>
        <begin position="755"/>
        <end position="780"/>
    </location>
</feature>
<evidence type="ECO:0000256" key="4">
    <source>
        <dbReference type="ARBA" id="ARBA00023136"/>
    </source>
</evidence>
<keyword evidence="4 6" id="KW-0472">Membrane</keyword>
<feature type="compositionally biased region" description="Polar residues" evidence="5">
    <location>
        <begin position="492"/>
        <end position="503"/>
    </location>
</feature>
<dbReference type="Gene3D" id="1.10.287.70">
    <property type="match status" value="2"/>
</dbReference>
<feature type="transmembrane region" description="Helical" evidence="6">
    <location>
        <begin position="384"/>
        <end position="407"/>
    </location>
</feature>
<feature type="transmembrane region" description="Helical" evidence="6">
    <location>
        <begin position="588"/>
        <end position="607"/>
    </location>
</feature>
<feature type="domain" description="Ion transport" evidence="7">
    <location>
        <begin position="151"/>
        <end position="414"/>
    </location>
</feature>
<feature type="transmembrane region" description="Helical" evidence="6">
    <location>
        <begin position="560"/>
        <end position="576"/>
    </location>
</feature>
<dbReference type="STRING" id="74557.A0A1V9ZQ55"/>
<proteinExistence type="predicted"/>
<keyword evidence="3 6" id="KW-1133">Transmembrane helix</keyword>
<evidence type="ECO:0000313" key="8">
    <source>
        <dbReference type="EMBL" id="OQS00081.1"/>
    </source>
</evidence>
<feature type="non-terminal residue" evidence="8">
    <location>
        <position position="1053"/>
    </location>
</feature>
<evidence type="ECO:0000313" key="9">
    <source>
        <dbReference type="Proteomes" id="UP000243217"/>
    </source>
</evidence>
<sequence length="1053" mass="119871">MNGTPLLVPGINAISKQARKLSQHDAESLARKASQMLCNPSVKRQVRGQVEKERREKLKKPCSMRFIKPESKKDENECKNQDELVRPEIKPTAQQITAHLSNIALKSVRQLKYKANTSALSESDRQTVVNVKQISNWTRFRKLAQKILDYRHFDNIIAIAVLLDTIVMAFDSAGNVTLGAIDLLFTLFFGYEMLLRFAAYHGLHHRSFFRSKWSFVYVGLLVACILSYCILGLSTTSQWRAIRGLKAYRCFTAVKGIRRILKTITKAVPLLANVGALAFFFLLMFSIIGLEAFPSVFDMQCALPTAPINVTLSLEDEELSYPVIYCSDNMKCAPDFICVAVDSSETSSYHSFQTGFASFLLVFQVMALDGWIDAAMEPAIQSTSSLAVVFFVFLIILFVFLVLNLFVAVITTAFMGHGDATVEDINVDKEHADATHGPIFDMRKMNKEDEEQHLYMVLGTTMAVEQAAVRGSLSSRENENENDDTNAEQNDRSNSTFNGGSTRRLTSAASLPVLTTMSFMSDSSIDLCTGTNIETQFREWLQSVPGVSGRLRRFILSENFADILMCFIVINTIALMCEYPNMGHQWQSFFDVIEFLFSIVFAIELLLKFYAFQSFRLYFHAYERWFDAIVVGSSLSISILKKLNGGSLTEVSWMDNVSILRTLRIGRLMWKWKGTRKLIESVMKSSRAMFNLLIFLGLYLLVHSVVAMQLFGVVHEMPRRNFHGFFHSFVTMFQVLSGDKWAEVMNSILERESLFFAPFFIVYIFFGQFVVLNIFIAVILENFAISEEEAYQLQLERVLAIPKELQMYEKLEEVGVRAFYANNDMRQLEHVQDVKARKFLGVSERENKPVGDNEAVHAKRCLSRDLIIPRIDQLLQSIGFKYFIILTIFLSCIGLAMDDPVVMFELTPSELASQNNKVSVLSAINLFALVVFALEFALKVASQGFGFRYIMRKLFSWYESQYYRSRFKSNSRKVTNKKHYIEDPWNRLDFALLVVALLDEAFSLINNQKSRNTNLVKVLRVGRVLRPLRLFNQDGDMKLIMTSFVAALPAVGD</sequence>
<dbReference type="Proteomes" id="UP000243217">
    <property type="component" value="Unassembled WGS sequence"/>
</dbReference>
<dbReference type="OrthoDB" id="2984333at2759"/>
<dbReference type="PANTHER" id="PTHR10037:SF62">
    <property type="entry name" value="SODIUM CHANNEL PROTEIN 60E"/>
    <property type="match status" value="1"/>
</dbReference>
<comment type="subcellular location">
    <subcellularLocation>
        <location evidence="1">Membrane</location>
        <topology evidence="1">Multi-pass membrane protein</topology>
    </subcellularLocation>
</comment>
<feature type="transmembrane region" description="Helical" evidence="6">
    <location>
        <begin position="270"/>
        <end position="290"/>
    </location>
</feature>
<evidence type="ECO:0000256" key="5">
    <source>
        <dbReference type="SAM" id="MobiDB-lite"/>
    </source>
</evidence>
<feature type="transmembrane region" description="Helical" evidence="6">
    <location>
        <begin position="152"/>
        <end position="170"/>
    </location>
</feature>
<dbReference type="SUPFAM" id="SSF81324">
    <property type="entry name" value="Voltage-gated potassium channels"/>
    <property type="match status" value="3"/>
</dbReference>
<feature type="transmembrane region" description="Helical" evidence="6">
    <location>
        <begin position="917"/>
        <end position="938"/>
    </location>
</feature>
<evidence type="ECO:0000256" key="6">
    <source>
        <dbReference type="SAM" id="Phobius"/>
    </source>
</evidence>
<accession>A0A1V9ZQ55</accession>
<feature type="region of interest" description="Disordered" evidence="5">
    <location>
        <begin position="469"/>
        <end position="503"/>
    </location>
</feature>
<evidence type="ECO:0000259" key="7">
    <source>
        <dbReference type="Pfam" id="PF00520"/>
    </source>
</evidence>
<evidence type="ECO:0000256" key="3">
    <source>
        <dbReference type="ARBA" id="ARBA00022989"/>
    </source>
</evidence>
<dbReference type="Pfam" id="PF00520">
    <property type="entry name" value="Ion_trans"/>
    <property type="match status" value="3"/>
</dbReference>